<reference evidence="9 10" key="1">
    <citation type="journal article" date="2019" name="Appl. Microbiol. Biotechnol.">
        <title>Genome sequence of Isaria javanica and comparative genome analysis insights into family S53 peptidase evolution in fungal entomopathogens.</title>
        <authorList>
            <person name="Lin R."/>
            <person name="Zhang X."/>
            <person name="Xin B."/>
            <person name="Zou M."/>
            <person name="Gao Y."/>
            <person name="Qin F."/>
            <person name="Hu Q."/>
            <person name="Xie B."/>
            <person name="Cheng X."/>
        </authorList>
    </citation>
    <scope>NUCLEOTIDE SEQUENCE [LARGE SCALE GENOMIC DNA]</scope>
    <source>
        <strain evidence="9 10">IJ1G</strain>
    </source>
</reference>
<evidence type="ECO:0000313" key="10">
    <source>
        <dbReference type="Proteomes" id="UP000315783"/>
    </source>
</evidence>
<feature type="transmembrane region" description="Helical" evidence="7">
    <location>
        <begin position="86"/>
        <end position="105"/>
    </location>
</feature>
<comment type="similarity">
    <text evidence="2">Belongs to the PA-phosphatase related phosphoesterase family.</text>
</comment>
<sequence length="428" mass="46067">MSTRHRLQTPPFSTVCDCAFVALHRRRSQISTCSLIFRGCLYHLYSFQLPLAAAAAASVHALHVVVMPSRRASATAVLRHWFRTVWPDLIAMAIVGALALAIYYAPIPSVRTFPVTFDGSGDIVYPQWAYPYRGWLLPAHQAGALSLGGPMLVYLAAAARLRSLRDASSAVLGTAWAALLGALFQVVLKQLIGGFRPYFLAVCMPDPALAAVPGRNLTGLNGVGFQRVMYTTEICTQPDPWLLKNAVTAFPSGHATAAFAGFGFLFLWTHAKLKVWADHRPAFWKLALTLLPVLVAVTMACALTVDAAHNWYDIAAGAAIGGAMAVASYRSSYAAVWDWRYNHIPLLPGQPFAYDAEGEAEHAAATISQSAGWGAARKSWLPQEEPQPAPSGSSVGGRRTYGWHDGDDAHSQSTLTNNGSSHAPTVAV</sequence>
<feature type="transmembrane region" description="Helical" evidence="7">
    <location>
        <begin position="135"/>
        <end position="157"/>
    </location>
</feature>
<dbReference type="GO" id="GO:0046839">
    <property type="term" value="P:phospholipid dephosphorylation"/>
    <property type="evidence" value="ECO:0007669"/>
    <property type="project" value="TreeGrafter"/>
</dbReference>
<name>A0A545V1E6_9HYPO</name>
<dbReference type="GO" id="GO:0008195">
    <property type="term" value="F:phosphatidate phosphatase activity"/>
    <property type="evidence" value="ECO:0007669"/>
    <property type="project" value="TreeGrafter"/>
</dbReference>
<feature type="domain" description="Phosphatidic acid phosphatase type 2/haloperoxidase" evidence="8">
    <location>
        <begin position="171"/>
        <end position="329"/>
    </location>
</feature>
<comment type="caution">
    <text evidence="9">The sequence shown here is derived from an EMBL/GenBank/DDBJ whole genome shotgun (WGS) entry which is preliminary data.</text>
</comment>
<evidence type="ECO:0000256" key="7">
    <source>
        <dbReference type="SAM" id="Phobius"/>
    </source>
</evidence>
<evidence type="ECO:0000259" key="8">
    <source>
        <dbReference type="SMART" id="SM00014"/>
    </source>
</evidence>
<evidence type="ECO:0000313" key="9">
    <source>
        <dbReference type="EMBL" id="TQV95550.1"/>
    </source>
</evidence>
<keyword evidence="4 7" id="KW-1133">Transmembrane helix</keyword>
<dbReference type="InterPro" id="IPR043216">
    <property type="entry name" value="PAP-like"/>
</dbReference>
<feature type="transmembrane region" description="Helical" evidence="7">
    <location>
        <begin position="249"/>
        <end position="271"/>
    </location>
</feature>
<dbReference type="GO" id="GO:0006644">
    <property type="term" value="P:phospholipid metabolic process"/>
    <property type="evidence" value="ECO:0007669"/>
    <property type="project" value="InterPro"/>
</dbReference>
<feature type="transmembrane region" description="Helical" evidence="7">
    <location>
        <begin position="47"/>
        <end position="66"/>
    </location>
</feature>
<dbReference type="STRING" id="43265.A0A545V1E6"/>
<feature type="transmembrane region" description="Helical" evidence="7">
    <location>
        <begin position="283"/>
        <end position="305"/>
    </location>
</feature>
<feature type="region of interest" description="Disordered" evidence="6">
    <location>
        <begin position="376"/>
        <end position="428"/>
    </location>
</feature>
<evidence type="ECO:0000256" key="4">
    <source>
        <dbReference type="ARBA" id="ARBA00022989"/>
    </source>
</evidence>
<feature type="transmembrane region" description="Helical" evidence="7">
    <location>
        <begin position="311"/>
        <end position="329"/>
    </location>
</feature>
<evidence type="ECO:0000256" key="6">
    <source>
        <dbReference type="SAM" id="MobiDB-lite"/>
    </source>
</evidence>
<evidence type="ECO:0000256" key="3">
    <source>
        <dbReference type="ARBA" id="ARBA00022692"/>
    </source>
</evidence>
<dbReference type="SUPFAM" id="SSF48317">
    <property type="entry name" value="Acid phosphatase/Vanadium-dependent haloperoxidase"/>
    <property type="match status" value="1"/>
</dbReference>
<dbReference type="Proteomes" id="UP000315783">
    <property type="component" value="Unassembled WGS sequence"/>
</dbReference>
<proteinExistence type="inferred from homology"/>
<protein>
    <submittedName>
        <fullName evidence="9">Phosphatidic acid phosphatase beta</fullName>
    </submittedName>
</protein>
<dbReference type="Gene3D" id="1.20.144.10">
    <property type="entry name" value="Phosphatidic acid phosphatase type 2/haloperoxidase"/>
    <property type="match status" value="1"/>
</dbReference>
<accession>A0A545V1E6</accession>
<dbReference type="InterPro" id="IPR000326">
    <property type="entry name" value="PAP2/HPO"/>
</dbReference>
<evidence type="ECO:0000256" key="1">
    <source>
        <dbReference type="ARBA" id="ARBA00004141"/>
    </source>
</evidence>
<feature type="compositionally biased region" description="Polar residues" evidence="6">
    <location>
        <begin position="411"/>
        <end position="428"/>
    </location>
</feature>
<dbReference type="Pfam" id="PF01569">
    <property type="entry name" value="PAP2"/>
    <property type="match status" value="1"/>
</dbReference>
<feature type="transmembrane region" description="Helical" evidence="7">
    <location>
        <begin position="169"/>
        <end position="188"/>
    </location>
</feature>
<dbReference type="GO" id="GO:0016020">
    <property type="term" value="C:membrane"/>
    <property type="evidence" value="ECO:0007669"/>
    <property type="project" value="UniProtKB-SubCell"/>
</dbReference>
<dbReference type="PANTHER" id="PTHR10165">
    <property type="entry name" value="LIPID PHOSPHATE PHOSPHATASE"/>
    <property type="match status" value="1"/>
</dbReference>
<keyword evidence="10" id="KW-1185">Reference proteome</keyword>
<dbReference type="EMBL" id="SPUK01000007">
    <property type="protein sequence ID" value="TQV95550.1"/>
    <property type="molecule type" value="Genomic_DNA"/>
</dbReference>
<comment type="subcellular location">
    <subcellularLocation>
        <location evidence="1">Membrane</location>
        <topology evidence="1">Multi-pass membrane protein</topology>
    </subcellularLocation>
</comment>
<dbReference type="SMART" id="SM00014">
    <property type="entry name" value="acidPPc"/>
    <property type="match status" value="1"/>
</dbReference>
<dbReference type="OrthoDB" id="10030083at2759"/>
<keyword evidence="3 7" id="KW-0812">Transmembrane</keyword>
<evidence type="ECO:0000256" key="5">
    <source>
        <dbReference type="ARBA" id="ARBA00023136"/>
    </source>
</evidence>
<dbReference type="AlphaFoldDB" id="A0A545V1E6"/>
<evidence type="ECO:0000256" key="2">
    <source>
        <dbReference type="ARBA" id="ARBA00008816"/>
    </source>
</evidence>
<keyword evidence="5 7" id="KW-0472">Membrane</keyword>
<dbReference type="PANTHER" id="PTHR10165:SF84">
    <property type="entry name" value="PHOSPHATIDIC ACID PHOSPHATASE BETA"/>
    <property type="match status" value="1"/>
</dbReference>
<dbReference type="InterPro" id="IPR036938">
    <property type="entry name" value="PAP2/HPO_sf"/>
</dbReference>
<gene>
    <name evidence="9" type="ORF">IF1G_05379</name>
</gene>
<organism evidence="9 10">
    <name type="scientific">Cordyceps javanica</name>
    <dbReference type="NCBI Taxonomy" id="43265"/>
    <lineage>
        <taxon>Eukaryota</taxon>
        <taxon>Fungi</taxon>
        <taxon>Dikarya</taxon>
        <taxon>Ascomycota</taxon>
        <taxon>Pezizomycotina</taxon>
        <taxon>Sordariomycetes</taxon>
        <taxon>Hypocreomycetidae</taxon>
        <taxon>Hypocreales</taxon>
        <taxon>Cordycipitaceae</taxon>
        <taxon>Cordyceps</taxon>
    </lineage>
</organism>